<dbReference type="PRINTS" id="PR00081">
    <property type="entry name" value="GDHRDH"/>
</dbReference>
<evidence type="ECO:0000256" key="1">
    <source>
        <dbReference type="ARBA" id="ARBA00006484"/>
    </source>
</evidence>
<dbReference type="SUPFAM" id="SSF51735">
    <property type="entry name" value="NAD(P)-binding Rossmann-fold domains"/>
    <property type="match status" value="1"/>
</dbReference>
<dbReference type="PROSITE" id="PS00061">
    <property type="entry name" value="ADH_SHORT"/>
    <property type="match status" value="1"/>
</dbReference>
<dbReference type="Pfam" id="PF13561">
    <property type="entry name" value="adh_short_C2"/>
    <property type="match status" value="1"/>
</dbReference>
<comment type="caution">
    <text evidence="3">The sequence shown here is derived from an EMBL/GenBank/DDBJ whole genome shotgun (WGS) entry which is preliminary data.</text>
</comment>
<sequence>EAEAVPADEWHKVMDVNLNGLFNCCQAVGRAMIKAGGGSIINIASMSGLVVNVPQCQASYNASKAAVIHLTRSLAVEWARHHVRVNAISPGYMDTPMARPHFEDPKFGGVWMDRIPMSRPGRPEELGPAAIFLASDASSYVTGSNLVIDGGYTAV</sequence>
<feature type="non-terminal residue" evidence="3">
    <location>
        <position position="1"/>
    </location>
</feature>
<dbReference type="GO" id="GO:0016616">
    <property type="term" value="F:oxidoreductase activity, acting on the CH-OH group of donors, NAD or NADP as acceptor"/>
    <property type="evidence" value="ECO:0007669"/>
    <property type="project" value="TreeGrafter"/>
</dbReference>
<dbReference type="PANTHER" id="PTHR42760">
    <property type="entry name" value="SHORT-CHAIN DEHYDROGENASES/REDUCTASES FAMILY MEMBER"/>
    <property type="match status" value="1"/>
</dbReference>
<dbReference type="InterPro" id="IPR020904">
    <property type="entry name" value="Sc_DH/Rdtase_CS"/>
</dbReference>
<gene>
    <name evidence="3" type="ORF">S03H2_63535</name>
</gene>
<name>X1K5Z4_9ZZZZ</name>
<reference evidence="3" key="1">
    <citation type="journal article" date="2014" name="Front. Microbiol.">
        <title>High frequency of phylogenetically diverse reductive dehalogenase-homologous genes in deep subseafloor sedimentary metagenomes.</title>
        <authorList>
            <person name="Kawai M."/>
            <person name="Futagami T."/>
            <person name="Toyoda A."/>
            <person name="Takaki Y."/>
            <person name="Nishi S."/>
            <person name="Hori S."/>
            <person name="Arai W."/>
            <person name="Tsubouchi T."/>
            <person name="Morono Y."/>
            <person name="Uchiyama I."/>
            <person name="Ito T."/>
            <person name="Fujiyama A."/>
            <person name="Inagaki F."/>
            <person name="Takami H."/>
        </authorList>
    </citation>
    <scope>NUCLEOTIDE SEQUENCE</scope>
    <source>
        <strain evidence="3">Expedition CK06-06</strain>
    </source>
</reference>
<dbReference type="AlphaFoldDB" id="X1K5Z4"/>
<dbReference type="PANTHER" id="PTHR42760:SF115">
    <property type="entry name" value="3-OXOACYL-[ACYL-CARRIER-PROTEIN] REDUCTASE FABG"/>
    <property type="match status" value="1"/>
</dbReference>
<dbReference type="InterPro" id="IPR036291">
    <property type="entry name" value="NAD(P)-bd_dom_sf"/>
</dbReference>
<dbReference type="PRINTS" id="PR00080">
    <property type="entry name" value="SDRFAMILY"/>
</dbReference>
<dbReference type="InterPro" id="IPR002347">
    <property type="entry name" value="SDR_fam"/>
</dbReference>
<keyword evidence="2" id="KW-0560">Oxidoreductase</keyword>
<accession>X1K5Z4</accession>
<proteinExistence type="inferred from homology"/>
<organism evidence="3">
    <name type="scientific">marine sediment metagenome</name>
    <dbReference type="NCBI Taxonomy" id="412755"/>
    <lineage>
        <taxon>unclassified sequences</taxon>
        <taxon>metagenomes</taxon>
        <taxon>ecological metagenomes</taxon>
    </lineage>
</organism>
<evidence type="ECO:0000256" key="2">
    <source>
        <dbReference type="ARBA" id="ARBA00023002"/>
    </source>
</evidence>
<comment type="similarity">
    <text evidence="1">Belongs to the short-chain dehydrogenases/reductases (SDR) family.</text>
</comment>
<dbReference type="Gene3D" id="3.40.50.720">
    <property type="entry name" value="NAD(P)-binding Rossmann-like Domain"/>
    <property type="match status" value="1"/>
</dbReference>
<dbReference type="EMBL" id="BARU01041182">
    <property type="protein sequence ID" value="GAH85699.1"/>
    <property type="molecule type" value="Genomic_DNA"/>
</dbReference>
<evidence type="ECO:0000313" key="3">
    <source>
        <dbReference type="EMBL" id="GAH85699.1"/>
    </source>
</evidence>
<evidence type="ECO:0008006" key="4">
    <source>
        <dbReference type="Google" id="ProtNLM"/>
    </source>
</evidence>
<protein>
    <recommendedName>
        <fullName evidence="4">Short-chain dehydrogenase/reductase SDR</fullName>
    </recommendedName>
</protein>